<gene>
    <name evidence="2" type="ORF">L9F63_027518</name>
</gene>
<evidence type="ECO:0000256" key="1">
    <source>
        <dbReference type="SAM" id="Phobius"/>
    </source>
</evidence>
<comment type="caution">
    <text evidence="2">The sequence shown here is derived from an EMBL/GenBank/DDBJ whole genome shotgun (WGS) entry which is preliminary data.</text>
</comment>
<feature type="transmembrane region" description="Helical" evidence="1">
    <location>
        <begin position="33"/>
        <end position="51"/>
    </location>
</feature>
<proteinExistence type="predicted"/>
<protein>
    <submittedName>
        <fullName evidence="2">Uncharacterized protein</fullName>
    </submittedName>
</protein>
<sequence length="69" mass="7775">AYPKSSQSLSPTDKTHYQILRIAHNPVSTDKHIYTIIVSVFFLTFMTFPALSKSSQSCFLLTNTFTKSS</sequence>
<reference evidence="2" key="2">
    <citation type="submission" date="2023-05" db="EMBL/GenBank/DDBJ databases">
        <authorList>
            <person name="Fouks B."/>
        </authorList>
    </citation>
    <scope>NUCLEOTIDE SEQUENCE</scope>
    <source>
        <strain evidence="2">Stay&amp;Tobe</strain>
        <tissue evidence="2">Testes</tissue>
    </source>
</reference>
<keyword evidence="1" id="KW-0812">Transmembrane</keyword>
<accession>A0AAD8A7B9</accession>
<dbReference type="Proteomes" id="UP001233999">
    <property type="component" value="Unassembled WGS sequence"/>
</dbReference>
<dbReference type="EMBL" id="JASPKZ010003202">
    <property type="protein sequence ID" value="KAJ9593839.1"/>
    <property type="molecule type" value="Genomic_DNA"/>
</dbReference>
<dbReference type="AlphaFoldDB" id="A0AAD8A7B9"/>
<keyword evidence="1" id="KW-0472">Membrane</keyword>
<feature type="non-terminal residue" evidence="2">
    <location>
        <position position="1"/>
    </location>
</feature>
<keyword evidence="1" id="KW-1133">Transmembrane helix</keyword>
<organism evidence="2 3">
    <name type="scientific">Diploptera punctata</name>
    <name type="common">Pacific beetle cockroach</name>
    <dbReference type="NCBI Taxonomy" id="6984"/>
    <lineage>
        <taxon>Eukaryota</taxon>
        <taxon>Metazoa</taxon>
        <taxon>Ecdysozoa</taxon>
        <taxon>Arthropoda</taxon>
        <taxon>Hexapoda</taxon>
        <taxon>Insecta</taxon>
        <taxon>Pterygota</taxon>
        <taxon>Neoptera</taxon>
        <taxon>Polyneoptera</taxon>
        <taxon>Dictyoptera</taxon>
        <taxon>Blattodea</taxon>
        <taxon>Blaberoidea</taxon>
        <taxon>Blaberidae</taxon>
        <taxon>Diplopterinae</taxon>
        <taxon>Diploptera</taxon>
    </lineage>
</organism>
<keyword evidence="3" id="KW-1185">Reference proteome</keyword>
<name>A0AAD8A7B9_DIPPU</name>
<reference evidence="2" key="1">
    <citation type="journal article" date="2023" name="IScience">
        <title>Live-bearing cockroach genome reveals convergent evolutionary mechanisms linked to viviparity in insects and beyond.</title>
        <authorList>
            <person name="Fouks B."/>
            <person name="Harrison M.C."/>
            <person name="Mikhailova A.A."/>
            <person name="Marchal E."/>
            <person name="English S."/>
            <person name="Carruthers M."/>
            <person name="Jennings E.C."/>
            <person name="Chiamaka E.L."/>
            <person name="Frigard R.A."/>
            <person name="Pippel M."/>
            <person name="Attardo G.M."/>
            <person name="Benoit J.B."/>
            <person name="Bornberg-Bauer E."/>
            <person name="Tobe S.S."/>
        </authorList>
    </citation>
    <scope>NUCLEOTIDE SEQUENCE</scope>
    <source>
        <strain evidence="2">Stay&amp;Tobe</strain>
    </source>
</reference>
<feature type="non-terminal residue" evidence="2">
    <location>
        <position position="69"/>
    </location>
</feature>
<evidence type="ECO:0000313" key="2">
    <source>
        <dbReference type="EMBL" id="KAJ9593839.1"/>
    </source>
</evidence>
<evidence type="ECO:0000313" key="3">
    <source>
        <dbReference type="Proteomes" id="UP001233999"/>
    </source>
</evidence>